<dbReference type="InterPro" id="IPR000668">
    <property type="entry name" value="Peptidase_C1A_C"/>
</dbReference>
<evidence type="ECO:0008006" key="12">
    <source>
        <dbReference type="Google" id="ProtNLM"/>
    </source>
</evidence>
<dbReference type="InterPro" id="IPR038765">
    <property type="entry name" value="Papain-like_cys_pep_sf"/>
</dbReference>
<feature type="signal peptide" evidence="7">
    <location>
        <begin position="1"/>
        <end position="15"/>
    </location>
</feature>
<dbReference type="Pfam" id="PF08246">
    <property type="entry name" value="Inhibitor_I29"/>
    <property type="match status" value="1"/>
</dbReference>
<dbReference type="PROSITE" id="PS00139">
    <property type="entry name" value="THIOL_PROTEASE_CYS"/>
    <property type="match status" value="2"/>
</dbReference>
<dbReference type="OrthoDB" id="10253408at2759"/>
<feature type="domain" description="Cathepsin propeptide inhibitor" evidence="9">
    <location>
        <begin position="23"/>
        <end position="83"/>
    </location>
</feature>
<evidence type="ECO:0000256" key="1">
    <source>
        <dbReference type="ARBA" id="ARBA00008455"/>
    </source>
</evidence>
<dbReference type="InterPro" id="IPR025660">
    <property type="entry name" value="Pept_his_AS"/>
</dbReference>
<evidence type="ECO:0000256" key="2">
    <source>
        <dbReference type="ARBA" id="ARBA00022670"/>
    </source>
</evidence>
<proteinExistence type="inferred from homology"/>
<dbReference type="GO" id="GO:0006508">
    <property type="term" value="P:proteolysis"/>
    <property type="evidence" value="ECO:0007669"/>
    <property type="project" value="UniProtKB-KW"/>
</dbReference>
<dbReference type="AlphaFoldDB" id="A0A9P0E188"/>
<dbReference type="CDD" id="cd02248">
    <property type="entry name" value="Peptidase_C1A"/>
    <property type="match status" value="2"/>
</dbReference>
<evidence type="ECO:0000256" key="6">
    <source>
        <dbReference type="ARBA" id="ARBA00023157"/>
    </source>
</evidence>
<gene>
    <name evidence="10" type="ORF">NEZAVI_LOCUS2860</name>
</gene>
<reference evidence="10" key="1">
    <citation type="submission" date="2022-01" db="EMBL/GenBank/DDBJ databases">
        <authorList>
            <person name="King R."/>
        </authorList>
    </citation>
    <scope>NUCLEOTIDE SEQUENCE</scope>
</reference>
<feature type="domain" description="Peptidase C1A papain C-terminal" evidence="8">
    <location>
        <begin position="110"/>
        <end position="323"/>
    </location>
</feature>
<dbReference type="InterPro" id="IPR000169">
    <property type="entry name" value="Pept_cys_AS"/>
</dbReference>
<dbReference type="Gene3D" id="3.90.70.10">
    <property type="entry name" value="Cysteine proteinases"/>
    <property type="match status" value="2"/>
</dbReference>
<dbReference type="InterPro" id="IPR025661">
    <property type="entry name" value="Pept_asp_AS"/>
</dbReference>
<evidence type="ECO:0000259" key="9">
    <source>
        <dbReference type="SMART" id="SM00848"/>
    </source>
</evidence>
<keyword evidence="11" id="KW-1185">Reference proteome</keyword>
<dbReference type="InterPro" id="IPR039417">
    <property type="entry name" value="Peptidase_C1A_papain-like"/>
</dbReference>
<keyword evidence="7" id="KW-0732">Signal</keyword>
<accession>A0A9P0E188</accession>
<protein>
    <recommendedName>
        <fullName evidence="12">Cathepsin L</fullName>
    </recommendedName>
</protein>
<dbReference type="PRINTS" id="PR00705">
    <property type="entry name" value="PAPAIN"/>
</dbReference>
<feature type="chain" id="PRO_5040338237" description="Cathepsin L" evidence="7">
    <location>
        <begin position="16"/>
        <end position="615"/>
    </location>
</feature>
<dbReference type="SMART" id="SM00645">
    <property type="entry name" value="Pept_C1"/>
    <property type="match status" value="2"/>
</dbReference>
<keyword evidence="6" id="KW-1015">Disulfide bond</keyword>
<evidence type="ECO:0000256" key="3">
    <source>
        <dbReference type="ARBA" id="ARBA00022801"/>
    </source>
</evidence>
<evidence type="ECO:0000256" key="7">
    <source>
        <dbReference type="SAM" id="SignalP"/>
    </source>
</evidence>
<name>A0A9P0E188_NEZVI</name>
<dbReference type="EMBL" id="OV725077">
    <property type="protein sequence ID" value="CAH1391944.1"/>
    <property type="molecule type" value="Genomic_DNA"/>
</dbReference>
<evidence type="ECO:0000259" key="8">
    <source>
        <dbReference type="SMART" id="SM00645"/>
    </source>
</evidence>
<keyword evidence="3" id="KW-0378">Hydrolase</keyword>
<organism evidence="10 11">
    <name type="scientific">Nezara viridula</name>
    <name type="common">Southern green stink bug</name>
    <name type="synonym">Cimex viridulus</name>
    <dbReference type="NCBI Taxonomy" id="85310"/>
    <lineage>
        <taxon>Eukaryota</taxon>
        <taxon>Metazoa</taxon>
        <taxon>Ecdysozoa</taxon>
        <taxon>Arthropoda</taxon>
        <taxon>Hexapoda</taxon>
        <taxon>Insecta</taxon>
        <taxon>Pterygota</taxon>
        <taxon>Neoptera</taxon>
        <taxon>Paraneoptera</taxon>
        <taxon>Hemiptera</taxon>
        <taxon>Heteroptera</taxon>
        <taxon>Panheteroptera</taxon>
        <taxon>Pentatomomorpha</taxon>
        <taxon>Pentatomoidea</taxon>
        <taxon>Pentatomidae</taxon>
        <taxon>Pentatominae</taxon>
        <taxon>Nezara</taxon>
    </lineage>
</organism>
<sequence>MKVILLLAMVAFAAATPAIKEQWSSFKRQHGKSYHTIQEERLRMHIFTHHMNMIEEHNAKFEAGLVTYSMRMNHLGDMLPEEVTQLGFNRTGEMKQAPTFTFLPPANVELPESIDWRQSGAVTPVKNQGSCGSCWAFSSTGAIEGQLFRKSGKLVSLSEQQLVDCSKSYKNNGCGGGLMDRSFNYLKDAEGLESESSYPYEGVDSRCRYNKDKVVPGTKVKAYTDIQSLDDDALKAAVATVGPVSIAVSAGNMGFMFYEGGVFDGESCSGGLDHGILLVGYGSENGEDYWLVKNSWGPRWGENGFMKLTRAKKNRQNRKSYKTIEEERLRMNIFTHRMNMIEEHNAKFEAGLVTYSMRMNYLGDMLPEEVTQLGFNRTGEMRQVPSFTFLPPANVEIPESIDWRQSGAVTPVKNQGTCGSCWAFSSTGALEGQLFRKTGKLVSLSEQQLMDCSRSYKNNGCGGGLMDYSFRYLEDVEGLESEDSYPYEGKDNRCRYNKDKVVPGTKVKAYTDIQSLDDEALKAAVATVGPISVSVNGGNVDFLFYDEGIFDAEGCLDHVDHGILLVGYGSENGEDYWLVKNSWGSDWGEEGYMKLTRAKKNACGISTAASYPILL</sequence>
<dbReference type="InterPro" id="IPR013128">
    <property type="entry name" value="Peptidase_C1A"/>
</dbReference>
<evidence type="ECO:0000256" key="4">
    <source>
        <dbReference type="ARBA" id="ARBA00022807"/>
    </source>
</evidence>
<dbReference type="SMART" id="SM00848">
    <property type="entry name" value="Inhibitor_I29"/>
    <property type="match status" value="2"/>
</dbReference>
<comment type="similarity">
    <text evidence="1">Belongs to the peptidase C1 family.</text>
</comment>
<dbReference type="Pfam" id="PF00112">
    <property type="entry name" value="Peptidase_C1"/>
    <property type="match status" value="2"/>
</dbReference>
<dbReference type="InterPro" id="IPR013201">
    <property type="entry name" value="Prot_inhib_I29"/>
</dbReference>
<evidence type="ECO:0000256" key="5">
    <source>
        <dbReference type="ARBA" id="ARBA00023145"/>
    </source>
</evidence>
<dbReference type="Proteomes" id="UP001152798">
    <property type="component" value="Chromosome 1"/>
</dbReference>
<evidence type="ECO:0000313" key="10">
    <source>
        <dbReference type="EMBL" id="CAH1391944.1"/>
    </source>
</evidence>
<feature type="domain" description="Peptidase C1A papain C-terminal" evidence="8">
    <location>
        <begin position="397"/>
        <end position="613"/>
    </location>
</feature>
<dbReference type="PANTHER" id="PTHR12411">
    <property type="entry name" value="CYSTEINE PROTEASE FAMILY C1-RELATED"/>
    <property type="match status" value="1"/>
</dbReference>
<evidence type="ECO:0000313" key="11">
    <source>
        <dbReference type="Proteomes" id="UP001152798"/>
    </source>
</evidence>
<keyword evidence="4" id="KW-0788">Thiol protease</keyword>
<dbReference type="GO" id="GO:0008234">
    <property type="term" value="F:cysteine-type peptidase activity"/>
    <property type="evidence" value="ECO:0007669"/>
    <property type="project" value="UniProtKB-KW"/>
</dbReference>
<feature type="domain" description="Cathepsin propeptide inhibitor" evidence="9">
    <location>
        <begin position="315"/>
        <end position="370"/>
    </location>
</feature>
<keyword evidence="2" id="KW-0645">Protease</keyword>
<keyword evidence="5" id="KW-0865">Zymogen</keyword>
<dbReference type="FunFam" id="3.90.70.10:FF:000006">
    <property type="entry name" value="Cathepsin S"/>
    <property type="match status" value="2"/>
</dbReference>
<dbReference type="PROSITE" id="PS00640">
    <property type="entry name" value="THIOL_PROTEASE_ASN"/>
    <property type="match status" value="2"/>
</dbReference>
<dbReference type="SUPFAM" id="SSF54001">
    <property type="entry name" value="Cysteine proteinases"/>
    <property type="match status" value="2"/>
</dbReference>
<dbReference type="PROSITE" id="PS00639">
    <property type="entry name" value="THIOL_PROTEASE_HIS"/>
    <property type="match status" value="2"/>
</dbReference>